<name>A0ABX0IDI6_9FLAO</name>
<sequence>MRKYFPFLVIIIAFLNTNCDKCVEGDLVAPASIFVEILDETSSENVFENETFTATQISIKDAEDVAVPFNFIPNTNQIQIFPNTENLTGNTFIITLNNETTSTIEEITITHDVTAKEQECYTTYKIENVQVPNNTSELIDGIYVIKI</sequence>
<organism evidence="1 2">
    <name type="scientific">Flavobacterium celericrescens</name>
    <dbReference type="NCBI Taxonomy" id="2709780"/>
    <lineage>
        <taxon>Bacteria</taxon>
        <taxon>Pseudomonadati</taxon>
        <taxon>Bacteroidota</taxon>
        <taxon>Flavobacteriia</taxon>
        <taxon>Flavobacteriales</taxon>
        <taxon>Flavobacteriaceae</taxon>
        <taxon>Flavobacterium</taxon>
    </lineage>
</organism>
<dbReference type="EMBL" id="JAAJBV010000009">
    <property type="protein sequence ID" value="NHM05286.1"/>
    <property type="molecule type" value="Genomic_DNA"/>
</dbReference>
<reference evidence="1 2" key="1">
    <citation type="submission" date="2020-02" db="EMBL/GenBank/DDBJ databases">
        <authorList>
            <person name="Chen W.-M."/>
        </authorList>
    </citation>
    <scope>NUCLEOTIDE SEQUENCE [LARGE SCALE GENOMIC DNA]</scope>
    <source>
        <strain evidence="1 2">TWA-26</strain>
    </source>
</reference>
<accession>A0ABX0IDI6</accession>
<proteinExistence type="predicted"/>
<gene>
    <name evidence="1" type="ORF">G4L40_11270</name>
</gene>
<comment type="caution">
    <text evidence="1">The sequence shown here is derived from an EMBL/GenBank/DDBJ whole genome shotgun (WGS) entry which is preliminary data.</text>
</comment>
<dbReference type="RefSeq" id="WP_166237306.1">
    <property type="nucleotide sequence ID" value="NZ_JAAJBV010000009.1"/>
</dbReference>
<dbReference type="Proteomes" id="UP000761423">
    <property type="component" value="Unassembled WGS sequence"/>
</dbReference>
<evidence type="ECO:0000313" key="1">
    <source>
        <dbReference type="EMBL" id="NHM05286.1"/>
    </source>
</evidence>
<evidence type="ECO:0000313" key="2">
    <source>
        <dbReference type="Proteomes" id="UP000761423"/>
    </source>
</evidence>
<keyword evidence="2" id="KW-1185">Reference proteome</keyword>
<protein>
    <submittedName>
        <fullName evidence="1">Uncharacterized protein</fullName>
    </submittedName>
</protein>